<dbReference type="AlphaFoldDB" id="A0A1I5TZ66"/>
<evidence type="ECO:0000313" key="3">
    <source>
        <dbReference type="Proteomes" id="UP000198727"/>
    </source>
</evidence>
<dbReference type="STRING" id="587909.SAMN05421810_103728"/>
<dbReference type="Proteomes" id="UP000198727">
    <property type="component" value="Unassembled WGS sequence"/>
</dbReference>
<evidence type="ECO:0008006" key="4">
    <source>
        <dbReference type="Google" id="ProtNLM"/>
    </source>
</evidence>
<dbReference type="EMBL" id="FOWW01000003">
    <property type="protein sequence ID" value="SFP88352.1"/>
    <property type="molecule type" value="Genomic_DNA"/>
</dbReference>
<name>A0A1I5TZ66_9PSEU</name>
<dbReference type="OrthoDB" id="3689195at2"/>
<keyword evidence="1" id="KW-0732">Signal</keyword>
<accession>A0A1I5TZ66</accession>
<evidence type="ECO:0000256" key="1">
    <source>
        <dbReference type="SAM" id="SignalP"/>
    </source>
</evidence>
<keyword evidence="3" id="KW-1185">Reference proteome</keyword>
<evidence type="ECO:0000313" key="2">
    <source>
        <dbReference type="EMBL" id="SFP88352.1"/>
    </source>
</evidence>
<feature type="signal peptide" evidence="1">
    <location>
        <begin position="1"/>
        <end position="19"/>
    </location>
</feature>
<protein>
    <recommendedName>
        <fullName evidence="4">MFS transporter</fullName>
    </recommendedName>
</protein>
<sequence>MRGTLLAGAAAVLAVTAHAAADGGLPNLSLTLLLTALIGWTATALADQARGAPGILAVLGCAQLLMHLVLTELANHHTGTSGGPGMLASHAGATLLTALLLARAEALLLVVAASARRLLPVAWHPAPVPAGPVPRPVPVPTGETPVVSVVLRRVCGRRGPPRRS</sequence>
<proteinExistence type="predicted"/>
<organism evidence="2 3">
    <name type="scientific">Amycolatopsis arida</name>
    <dbReference type="NCBI Taxonomy" id="587909"/>
    <lineage>
        <taxon>Bacteria</taxon>
        <taxon>Bacillati</taxon>
        <taxon>Actinomycetota</taxon>
        <taxon>Actinomycetes</taxon>
        <taxon>Pseudonocardiales</taxon>
        <taxon>Pseudonocardiaceae</taxon>
        <taxon>Amycolatopsis</taxon>
    </lineage>
</organism>
<reference evidence="3" key="1">
    <citation type="submission" date="2016-10" db="EMBL/GenBank/DDBJ databases">
        <authorList>
            <person name="Varghese N."/>
            <person name="Submissions S."/>
        </authorList>
    </citation>
    <scope>NUCLEOTIDE SEQUENCE [LARGE SCALE GENOMIC DNA]</scope>
    <source>
        <strain evidence="3">CGMCC 4.5579</strain>
    </source>
</reference>
<gene>
    <name evidence="2" type="ORF">SAMN05421810_103728</name>
</gene>
<feature type="chain" id="PRO_5011561581" description="MFS transporter" evidence="1">
    <location>
        <begin position="20"/>
        <end position="164"/>
    </location>
</feature>